<dbReference type="EMBL" id="MOMC01000016">
    <property type="protein sequence ID" value="ONH31458.1"/>
    <property type="molecule type" value="Genomic_DNA"/>
</dbReference>
<proteinExistence type="inferred from homology"/>
<dbReference type="Pfam" id="PF01547">
    <property type="entry name" value="SBP_bac_1"/>
    <property type="match status" value="1"/>
</dbReference>
<keyword evidence="3" id="KW-0813">Transport</keyword>
<name>A0A1V2IE36_9ACTN</name>
<evidence type="ECO:0000256" key="3">
    <source>
        <dbReference type="ARBA" id="ARBA00022448"/>
    </source>
</evidence>
<dbReference type="OrthoDB" id="2509690at2"/>
<keyword evidence="4 5" id="KW-0732">Signal</keyword>
<dbReference type="InterPro" id="IPR050490">
    <property type="entry name" value="Bact_solute-bd_prot1"/>
</dbReference>
<organism evidence="6 7">
    <name type="scientific">Pseudofrankia asymbiotica</name>
    <dbReference type="NCBI Taxonomy" id="1834516"/>
    <lineage>
        <taxon>Bacteria</taxon>
        <taxon>Bacillati</taxon>
        <taxon>Actinomycetota</taxon>
        <taxon>Actinomycetes</taxon>
        <taxon>Frankiales</taxon>
        <taxon>Frankiaceae</taxon>
        <taxon>Pseudofrankia</taxon>
    </lineage>
</organism>
<dbReference type="PANTHER" id="PTHR43649:SF31">
    <property type="entry name" value="SN-GLYCEROL-3-PHOSPHATE-BINDING PERIPLASMIC PROTEIN UGPB"/>
    <property type="match status" value="1"/>
</dbReference>
<evidence type="ECO:0000256" key="5">
    <source>
        <dbReference type="SAM" id="SignalP"/>
    </source>
</evidence>
<dbReference type="CDD" id="cd14748">
    <property type="entry name" value="PBP2_UgpB"/>
    <property type="match status" value="1"/>
</dbReference>
<dbReference type="PROSITE" id="PS51257">
    <property type="entry name" value="PROKAR_LIPOPROTEIN"/>
    <property type="match status" value="1"/>
</dbReference>
<dbReference type="InterPro" id="IPR006059">
    <property type="entry name" value="SBP"/>
</dbReference>
<evidence type="ECO:0000313" key="6">
    <source>
        <dbReference type="EMBL" id="ONH31458.1"/>
    </source>
</evidence>
<keyword evidence="7" id="KW-1185">Reference proteome</keyword>
<dbReference type="PANTHER" id="PTHR43649">
    <property type="entry name" value="ARABINOSE-BINDING PROTEIN-RELATED"/>
    <property type="match status" value="1"/>
</dbReference>
<feature type="chain" id="PRO_5039011795" evidence="5">
    <location>
        <begin position="26"/>
        <end position="446"/>
    </location>
</feature>
<evidence type="ECO:0000256" key="1">
    <source>
        <dbReference type="ARBA" id="ARBA00004196"/>
    </source>
</evidence>
<protein>
    <submittedName>
        <fullName evidence="6">ABC transporter substrate-binding protein</fullName>
    </submittedName>
</protein>
<dbReference type="Proteomes" id="UP000188929">
    <property type="component" value="Unassembled WGS sequence"/>
</dbReference>
<gene>
    <name evidence="6" type="ORF">BL253_09525</name>
</gene>
<accession>A0A1V2IE36</accession>
<feature type="signal peptide" evidence="5">
    <location>
        <begin position="1"/>
        <end position="25"/>
    </location>
</feature>
<evidence type="ECO:0000313" key="7">
    <source>
        <dbReference type="Proteomes" id="UP000188929"/>
    </source>
</evidence>
<comment type="caution">
    <text evidence="6">The sequence shown here is derived from an EMBL/GenBank/DDBJ whole genome shotgun (WGS) entry which is preliminary data.</text>
</comment>
<evidence type="ECO:0000256" key="2">
    <source>
        <dbReference type="ARBA" id="ARBA00008520"/>
    </source>
</evidence>
<comment type="similarity">
    <text evidence="2">Belongs to the bacterial solute-binding protein 1 family.</text>
</comment>
<comment type="subcellular location">
    <subcellularLocation>
        <location evidence="1">Cell envelope</location>
    </subcellularLocation>
</comment>
<reference evidence="7" key="1">
    <citation type="submission" date="2016-10" db="EMBL/GenBank/DDBJ databases">
        <title>Frankia sp. NRRL B-16386 Genome sequencing.</title>
        <authorList>
            <person name="Ghodhbane-Gtari F."/>
            <person name="Swanson E."/>
            <person name="Gueddou A."/>
            <person name="Hezbri K."/>
            <person name="Ktari K."/>
            <person name="Nouioui I."/>
            <person name="Morris K."/>
            <person name="Simpson S."/>
            <person name="Abebe-Akele F."/>
            <person name="Thomas K."/>
            <person name="Gtari M."/>
            <person name="Tisa L.S."/>
        </authorList>
    </citation>
    <scope>NUCLEOTIDE SEQUENCE [LARGE SCALE GENOMIC DNA]</scope>
    <source>
        <strain evidence="7">NRRL B-16386</strain>
    </source>
</reference>
<dbReference type="AlphaFoldDB" id="A0A1V2IE36"/>
<sequence>MRQRTRWGTRLVPALLAVAGLLAAAACGGTTDDAKPVAATGAATPTADKPVTISFLSYNYGTPGIGGKGTQSLLDAFHKAHPNITVKPQGVKVADVLTRLRTDTAAGSPPDVAQIGWSKMAEAVRTLPVVPVQKAAPADEWSAHVAGLSPSIMKAVTQDGVVAAMPYTMSIPVMYINADLFKAAGLDPANPPKTLDDVRAAGLAIKKATGKEGAYVAVVDSGKSDYLTQSVIASAGGSLVGSDGSVTLDQKPAVDALTAVAGLTSSGAMPKVDTTAAVASFTKGEMGMLVGSTALLVSAQQAAAGHFTLTTAAFPQVKAGTPARPTYSGAGLAILAKDPDKQRAAWEFIKFLTSDAGFEIITSQIGYLPLRKTIETKLADTPTVKLLKPALDQLATVTPYTSFPSDHANEAVVTLQDDAVEPIVLRGADPAGTLSSVADKIRKLVG</sequence>
<evidence type="ECO:0000256" key="4">
    <source>
        <dbReference type="ARBA" id="ARBA00022729"/>
    </source>
</evidence>
<dbReference type="SUPFAM" id="SSF53850">
    <property type="entry name" value="Periplasmic binding protein-like II"/>
    <property type="match status" value="1"/>
</dbReference>
<dbReference type="STRING" id="1834516.BL253_09525"/>
<dbReference type="RefSeq" id="WP_076815580.1">
    <property type="nucleotide sequence ID" value="NZ_MOMC01000016.1"/>
</dbReference>
<dbReference type="Gene3D" id="3.40.190.10">
    <property type="entry name" value="Periplasmic binding protein-like II"/>
    <property type="match status" value="1"/>
</dbReference>
<dbReference type="GO" id="GO:0030313">
    <property type="term" value="C:cell envelope"/>
    <property type="evidence" value="ECO:0007669"/>
    <property type="project" value="UniProtKB-SubCell"/>
</dbReference>